<evidence type="ECO:0000313" key="5">
    <source>
        <dbReference type="Proteomes" id="UP000218811"/>
    </source>
</evidence>
<organism evidence="4 5">
    <name type="scientific">Wolfiporia cocos (strain MD-104)</name>
    <name type="common">Brown rot fungus</name>
    <dbReference type="NCBI Taxonomy" id="742152"/>
    <lineage>
        <taxon>Eukaryota</taxon>
        <taxon>Fungi</taxon>
        <taxon>Dikarya</taxon>
        <taxon>Basidiomycota</taxon>
        <taxon>Agaricomycotina</taxon>
        <taxon>Agaricomycetes</taxon>
        <taxon>Polyporales</taxon>
        <taxon>Phaeolaceae</taxon>
        <taxon>Wolfiporia</taxon>
    </lineage>
</organism>
<dbReference type="OMA" id="EHSAITP"/>
<evidence type="ECO:0000256" key="1">
    <source>
        <dbReference type="SAM" id="MobiDB-lite"/>
    </source>
</evidence>
<evidence type="ECO:0000256" key="2">
    <source>
        <dbReference type="SAM" id="Phobius"/>
    </source>
</evidence>
<feature type="region of interest" description="Disordered" evidence="1">
    <location>
        <begin position="283"/>
        <end position="334"/>
    </location>
</feature>
<accession>A0A2H3JBW2</accession>
<feature type="compositionally biased region" description="Polar residues" evidence="1">
    <location>
        <begin position="289"/>
        <end position="299"/>
    </location>
</feature>
<reference evidence="4 5" key="1">
    <citation type="journal article" date="2012" name="Science">
        <title>The Paleozoic origin of enzymatic lignin decomposition reconstructed from 31 fungal genomes.</title>
        <authorList>
            <person name="Floudas D."/>
            <person name="Binder M."/>
            <person name="Riley R."/>
            <person name="Barry K."/>
            <person name="Blanchette R.A."/>
            <person name="Henrissat B."/>
            <person name="Martinez A.T."/>
            <person name="Otillar R."/>
            <person name="Spatafora J.W."/>
            <person name="Yadav J.S."/>
            <person name="Aerts A."/>
            <person name="Benoit I."/>
            <person name="Boyd A."/>
            <person name="Carlson A."/>
            <person name="Copeland A."/>
            <person name="Coutinho P.M."/>
            <person name="de Vries R.P."/>
            <person name="Ferreira P."/>
            <person name="Findley K."/>
            <person name="Foster B."/>
            <person name="Gaskell J."/>
            <person name="Glotzer D."/>
            <person name="Gorecki P."/>
            <person name="Heitman J."/>
            <person name="Hesse C."/>
            <person name="Hori C."/>
            <person name="Igarashi K."/>
            <person name="Jurgens J.A."/>
            <person name="Kallen N."/>
            <person name="Kersten P."/>
            <person name="Kohler A."/>
            <person name="Kuees U."/>
            <person name="Kumar T.K.A."/>
            <person name="Kuo A."/>
            <person name="LaButti K."/>
            <person name="Larrondo L.F."/>
            <person name="Lindquist E."/>
            <person name="Ling A."/>
            <person name="Lombard V."/>
            <person name="Lucas S."/>
            <person name="Lundell T."/>
            <person name="Martin R."/>
            <person name="McLaughlin D.J."/>
            <person name="Morgenstern I."/>
            <person name="Morin E."/>
            <person name="Murat C."/>
            <person name="Nagy L.G."/>
            <person name="Nolan M."/>
            <person name="Ohm R.A."/>
            <person name="Patyshakuliyeva A."/>
            <person name="Rokas A."/>
            <person name="Ruiz-Duenas F.J."/>
            <person name="Sabat G."/>
            <person name="Salamov A."/>
            <person name="Samejima M."/>
            <person name="Schmutz J."/>
            <person name="Slot J.C."/>
            <person name="St John F."/>
            <person name="Stenlid J."/>
            <person name="Sun H."/>
            <person name="Sun S."/>
            <person name="Syed K."/>
            <person name="Tsang A."/>
            <person name="Wiebenga A."/>
            <person name="Young D."/>
            <person name="Pisabarro A."/>
            <person name="Eastwood D.C."/>
            <person name="Martin F."/>
            <person name="Cullen D."/>
            <person name="Grigoriev I.V."/>
            <person name="Hibbett D.S."/>
        </authorList>
    </citation>
    <scope>NUCLEOTIDE SEQUENCE [LARGE SCALE GENOMIC DNA]</scope>
    <source>
        <strain evidence="4 5">MD-104</strain>
    </source>
</reference>
<keyword evidence="2" id="KW-1133">Transmembrane helix</keyword>
<dbReference type="OrthoDB" id="3037101at2759"/>
<sequence>MLRHLWQRSMPQLLLLLPALVLIKGTQASFSISPSGNIIQQCSQIDLMWTEQPPIHLWAAPNRDIAAGDPILHDFGVINSSFLYWTVDLCVGQNVSFTYVQESNRYVVLSSGLRSSATLINATSTSIQSSTTSLSMVQTATASIQNSTTSLSMVQTATASIQSSTSSLSMVTTTAKSQDAQVSGRSSSHAAIYGGIAGAIGLLLLVGVAALFLLRRRAYTGKSIVSFMHRDRDNSISSVSHDPASLVTPYNLQADVQSANGALATSESDRPRQEGGFVYRRLEGGPSAASRSSGLQSVSPGIPRESDAGINFTREGVPTTLPPAYQDFTTAKSH</sequence>
<evidence type="ECO:0000313" key="4">
    <source>
        <dbReference type="EMBL" id="PCH34164.1"/>
    </source>
</evidence>
<protein>
    <recommendedName>
        <fullName evidence="6">Mid2 domain-containing protein</fullName>
    </recommendedName>
</protein>
<keyword evidence="2" id="KW-0472">Membrane</keyword>
<keyword evidence="5" id="KW-1185">Reference proteome</keyword>
<evidence type="ECO:0000256" key="3">
    <source>
        <dbReference type="SAM" id="SignalP"/>
    </source>
</evidence>
<dbReference type="EMBL" id="KB467831">
    <property type="protein sequence ID" value="PCH34164.1"/>
    <property type="molecule type" value="Genomic_DNA"/>
</dbReference>
<keyword evidence="2" id="KW-0812">Transmembrane</keyword>
<name>A0A2H3JBW2_WOLCO</name>
<dbReference type="Proteomes" id="UP000218811">
    <property type="component" value="Unassembled WGS sequence"/>
</dbReference>
<feature type="chain" id="PRO_5013722855" description="Mid2 domain-containing protein" evidence="3">
    <location>
        <begin position="29"/>
        <end position="334"/>
    </location>
</feature>
<feature type="signal peptide" evidence="3">
    <location>
        <begin position="1"/>
        <end position="28"/>
    </location>
</feature>
<dbReference type="AlphaFoldDB" id="A0A2H3JBW2"/>
<proteinExistence type="predicted"/>
<evidence type="ECO:0008006" key="6">
    <source>
        <dbReference type="Google" id="ProtNLM"/>
    </source>
</evidence>
<gene>
    <name evidence="4" type="ORF">WOLCODRAFT_15146</name>
</gene>
<feature type="transmembrane region" description="Helical" evidence="2">
    <location>
        <begin position="190"/>
        <end position="214"/>
    </location>
</feature>
<keyword evidence="3" id="KW-0732">Signal</keyword>